<proteinExistence type="predicted"/>
<accession>A0ABU1K987</accession>
<comment type="caution">
    <text evidence="1">The sequence shown here is derived from an EMBL/GenBank/DDBJ whole genome shotgun (WGS) entry which is preliminary data.</text>
</comment>
<sequence length="193" mass="22184">MKNIYFLVVLLFVFSCNSDDDDAKLETDPETNKIALLKVDFLTNQFEGGKELEFSEAADFTISSTYESPGDFGSVQLYYDELNEKIFDGTIIWMGKGEMSFPEQLNSPNTFATLTTPIQQPDNSSIELVQYHEFSYYPENIDYTSIWNAIDNLQIVKNYRTSNPNAKINLFLYTPSVGMGDPADWDWYIYLKN</sequence>
<keyword evidence="2" id="KW-1185">Reference proteome</keyword>
<evidence type="ECO:0000313" key="1">
    <source>
        <dbReference type="EMBL" id="MDR6301067.1"/>
    </source>
</evidence>
<dbReference type="EMBL" id="JAVDQA010000004">
    <property type="protein sequence ID" value="MDR6301067.1"/>
    <property type="molecule type" value="Genomic_DNA"/>
</dbReference>
<organism evidence="1 2">
    <name type="scientific">Mesonia maritima</name>
    <dbReference type="NCBI Taxonomy" id="1793873"/>
    <lineage>
        <taxon>Bacteria</taxon>
        <taxon>Pseudomonadati</taxon>
        <taxon>Bacteroidota</taxon>
        <taxon>Flavobacteriia</taxon>
        <taxon>Flavobacteriales</taxon>
        <taxon>Flavobacteriaceae</taxon>
        <taxon>Mesonia</taxon>
    </lineage>
</organism>
<gene>
    <name evidence="1" type="ORF">GGR31_001714</name>
</gene>
<dbReference type="PROSITE" id="PS51257">
    <property type="entry name" value="PROKAR_LIPOPROTEIN"/>
    <property type="match status" value="1"/>
</dbReference>
<dbReference type="Proteomes" id="UP001257659">
    <property type="component" value="Unassembled WGS sequence"/>
</dbReference>
<protein>
    <submittedName>
        <fullName evidence="1">Uncharacterized protein</fullName>
    </submittedName>
</protein>
<name>A0ABU1K987_9FLAO</name>
<evidence type="ECO:0000313" key="2">
    <source>
        <dbReference type="Proteomes" id="UP001257659"/>
    </source>
</evidence>
<reference evidence="1 2" key="1">
    <citation type="submission" date="2023-07" db="EMBL/GenBank/DDBJ databases">
        <title>Genomic Encyclopedia of Type Strains, Phase IV (KMG-IV): sequencing the most valuable type-strain genomes for metagenomic binning, comparative biology and taxonomic classification.</title>
        <authorList>
            <person name="Goeker M."/>
        </authorList>
    </citation>
    <scope>NUCLEOTIDE SEQUENCE [LARGE SCALE GENOMIC DNA]</scope>
    <source>
        <strain evidence="1 2">DSM 102814</strain>
    </source>
</reference>
<dbReference type="RefSeq" id="WP_309728088.1">
    <property type="nucleotide sequence ID" value="NZ_JAVDQA010000004.1"/>
</dbReference>